<dbReference type="EMBL" id="CAEZXN010000003">
    <property type="protein sequence ID" value="CAB4685259.1"/>
    <property type="molecule type" value="Genomic_DNA"/>
</dbReference>
<reference evidence="11" key="1">
    <citation type="submission" date="2020-05" db="EMBL/GenBank/DDBJ databases">
        <authorList>
            <person name="Chiriac C."/>
            <person name="Salcher M."/>
            <person name="Ghai R."/>
            <person name="Kavagutti S V."/>
        </authorList>
    </citation>
    <scope>NUCLEOTIDE SEQUENCE</scope>
</reference>
<dbReference type="GO" id="GO:0005886">
    <property type="term" value="C:plasma membrane"/>
    <property type="evidence" value="ECO:0007669"/>
    <property type="project" value="UniProtKB-SubCell"/>
</dbReference>
<keyword evidence="5 6" id="KW-0472">Membrane</keyword>
<evidence type="ECO:0000256" key="6">
    <source>
        <dbReference type="SAM" id="Phobius"/>
    </source>
</evidence>
<dbReference type="NCBIfam" id="TIGR03954">
    <property type="entry name" value="integ_memb_HG"/>
    <property type="match status" value="1"/>
</dbReference>
<gene>
    <name evidence="8" type="ORF">UFOPK2342_00206</name>
    <name evidence="9" type="ORF">UFOPK2423_00214</name>
    <name evidence="10" type="ORF">UFOPK3266_00072</name>
    <name evidence="11" type="ORF">UFOPK4367_01037</name>
</gene>
<evidence type="ECO:0000256" key="5">
    <source>
        <dbReference type="ARBA" id="ARBA00023136"/>
    </source>
</evidence>
<dbReference type="InterPro" id="IPR023845">
    <property type="entry name" value="DUF3817_TM"/>
</dbReference>
<proteinExistence type="predicted"/>
<evidence type="ECO:0000313" key="11">
    <source>
        <dbReference type="EMBL" id="CAB5076580.1"/>
    </source>
</evidence>
<keyword evidence="3 6" id="KW-0812">Transmembrane</keyword>
<sequence>MTMKLFRIFAWVTGIFLLFNVVVALPYKYMFDGTGQWTAITWQIHGFLYMAYVVVTFNLSRKANWDLKRTVLFLIAGTVPTASFFADRRARALIG</sequence>
<comment type="subcellular location">
    <subcellularLocation>
        <location evidence="1">Cell membrane</location>
        <topology evidence="1">Multi-pass membrane protein</topology>
    </subcellularLocation>
</comment>
<dbReference type="AlphaFoldDB" id="A0A6J7VDX1"/>
<keyword evidence="4 6" id="KW-1133">Transmembrane helix</keyword>
<dbReference type="EMBL" id="CAEZXB010000002">
    <property type="protein sequence ID" value="CAB4667209.1"/>
    <property type="molecule type" value="Genomic_DNA"/>
</dbReference>
<evidence type="ECO:0000259" key="7">
    <source>
        <dbReference type="Pfam" id="PF12823"/>
    </source>
</evidence>
<dbReference type="EMBL" id="CAFBRC010000068">
    <property type="protein sequence ID" value="CAB5076580.1"/>
    <property type="molecule type" value="Genomic_DNA"/>
</dbReference>
<feature type="transmembrane region" description="Helical" evidence="6">
    <location>
        <begin position="40"/>
        <end position="59"/>
    </location>
</feature>
<evidence type="ECO:0000256" key="1">
    <source>
        <dbReference type="ARBA" id="ARBA00004651"/>
    </source>
</evidence>
<feature type="domain" description="DUF3817" evidence="7">
    <location>
        <begin position="4"/>
        <end position="91"/>
    </location>
</feature>
<protein>
    <submittedName>
        <fullName evidence="11">Unannotated protein</fullName>
    </submittedName>
</protein>
<evidence type="ECO:0000313" key="10">
    <source>
        <dbReference type="EMBL" id="CAB4840168.1"/>
    </source>
</evidence>
<evidence type="ECO:0000256" key="3">
    <source>
        <dbReference type="ARBA" id="ARBA00022692"/>
    </source>
</evidence>
<dbReference type="PANTHER" id="PTHR40077">
    <property type="entry name" value="MEMBRANE PROTEIN-RELATED"/>
    <property type="match status" value="1"/>
</dbReference>
<evidence type="ECO:0000256" key="2">
    <source>
        <dbReference type="ARBA" id="ARBA00022475"/>
    </source>
</evidence>
<evidence type="ECO:0000256" key="4">
    <source>
        <dbReference type="ARBA" id="ARBA00022989"/>
    </source>
</evidence>
<evidence type="ECO:0000313" key="9">
    <source>
        <dbReference type="EMBL" id="CAB4685259.1"/>
    </source>
</evidence>
<dbReference type="EMBL" id="CAFBAA010000001">
    <property type="protein sequence ID" value="CAB4840168.1"/>
    <property type="molecule type" value="Genomic_DNA"/>
</dbReference>
<evidence type="ECO:0000313" key="8">
    <source>
        <dbReference type="EMBL" id="CAB4667209.1"/>
    </source>
</evidence>
<dbReference type="PANTHER" id="PTHR40077:SF2">
    <property type="entry name" value="MEMBRANE PROTEIN"/>
    <property type="match status" value="1"/>
</dbReference>
<keyword evidence="2" id="KW-1003">Cell membrane</keyword>
<name>A0A6J7VDX1_9ZZZZ</name>
<accession>A0A6J7VDX1</accession>
<organism evidence="11">
    <name type="scientific">freshwater metagenome</name>
    <dbReference type="NCBI Taxonomy" id="449393"/>
    <lineage>
        <taxon>unclassified sequences</taxon>
        <taxon>metagenomes</taxon>
        <taxon>ecological metagenomes</taxon>
    </lineage>
</organism>
<dbReference type="Pfam" id="PF12823">
    <property type="entry name" value="DUF3817"/>
    <property type="match status" value="1"/>
</dbReference>